<dbReference type="GO" id="GO:0016747">
    <property type="term" value="F:acyltransferase activity, transferring groups other than amino-acyl groups"/>
    <property type="evidence" value="ECO:0007669"/>
    <property type="project" value="InterPro"/>
</dbReference>
<dbReference type="OrthoDB" id="275336at2"/>
<name>A0A5B0DX38_9HYPH</name>
<keyword evidence="2" id="KW-0808">Transferase</keyword>
<keyword evidence="3" id="KW-1185">Reference proteome</keyword>
<feature type="domain" description="N-acetyltransferase" evidence="1">
    <location>
        <begin position="30"/>
        <end position="188"/>
    </location>
</feature>
<evidence type="ECO:0000313" key="3">
    <source>
        <dbReference type="Proteomes" id="UP000324738"/>
    </source>
</evidence>
<dbReference type="CDD" id="cd04301">
    <property type="entry name" value="NAT_SF"/>
    <property type="match status" value="1"/>
</dbReference>
<organism evidence="2 3">
    <name type="scientific">Aureimonas fodinaquatilis</name>
    <dbReference type="NCBI Taxonomy" id="2565783"/>
    <lineage>
        <taxon>Bacteria</taxon>
        <taxon>Pseudomonadati</taxon>
        <taxon>Pseudomonadota</taxon>
        <taxon>Alphaproteobacteria</taxon>
        <taxon>Hyphomicrobiales</taxon>
        <taxon>Aurantimonadaceae</taxon>
        <taxon>Aureimonas</taxon>
    </lineage>
</organism>
<sequence length="188" mass="20955">MTTIKTQVTQLVIHSLPAASLPPPENAGELVLLRVKQIPLNFYRYLYSVGRPHHWTSRCLGDKELAREIHAPNVRLQVLYRDGAPAGWFELDVGRAPRQTRLVHFATMPESRGKGLARYLLSQAIVAGFEDGPSGLVVETNTLDHPAALPFYRKMGFRPLSVREVTTIGFQETDAEQDPCTTSLPRPA</sequence>
<dbReference type="InterPro" id="IPR016181">
    <property type="entry name" value="Acyl_CoA_acyltransferase"/>
</dbReference>
<dbReference type="AlphaFoldDB" id="A0A5B0DX38"/>
<evidence type="ECO:0000313" key="2">
    <source>
        <dbReference type="EMBL" id="KAA0970562.1"/>
    </source>
</evidence>
<dbReference type="Proteomes" id="UP000324738">
    <property type="component" value="Unassembled WGS sequence"/>
</dbReference>
<proteinExistence type="predicted"/>
<dbReference type="Pfam" id="PF13673">
    <property type="entry name" value="Acetyltransf_10"/>
    <property type="match status" value="1"/>
</dbReference>
<dbReference type="InterPro" id="IPR000182">
    <property type="entry name" value="GNAT_dom"/>
</dbReference>
<reference evidence="2 3" key="1">
    <citation type="submission" date="2019-08" db="EMBL/GenBank/DDBJ databases">
        <title>Aureimonas fodiniaquatilis sp. nov., isolated from a coal mine wastewater.</title>
        <authorList>
            <person name="Kim W."/>
        </authorList>
    </citation>
    <scope>NUCLEOTIDE SEQUENCE [LARGE SCALE GENOMIC DNA]</scope>
    <source>
        <strain evidence="2 3">CAU 1482</strain>
    </source>
</reference>
<gene>
    <name evidence="2" type="ORF">FPY71_08655</name>
</gene>
<dbReference type="SUPFAM" id="SSF55729">
    <property type="entry name" value="Acyl-CoA N-acyltransferases (Nat)"/>
    <property type="match status" value="1"/>
</dbReference>
<evidence type="ECO:0000259" key="1">
    <source>
        <dbReference type="PROSITE" id="PS51186"/>
    </source>
</evidence>
<protein>
    <submittedName>
        <fullName evidence="2">GNAT family N-acetyltransferase</fullName>
    </submittedName>
</protein>
<dbReference type="PROSITE" id="PS51186">
    <property type="entry name" value="GNAT"/>
    <property type="match status" value="1"/>
</dbReference>
<comment type="caution">
    <text evidence="2">The sequence shown here is derived from an EMBL/GenBank/DDBJ whole genome shotgun (WGS) entry which is preliminary data.</text>
</comment>
<dbReference type="EMBL" id="VTWH01000002">
    <property type="protein sequence ID" value="KAA0970562.1"/>
    <property type="molecule type" value="Genomic_DNA"/>
</dbReference>
<dbReference type="Gene3D" id="3.40.630.30">
    <property type="match status" value="1"/>
</dbReference>
<accession>A0A5B0DX38</accession>
<dbReference type="RefSeq" id="WP_149299649.1">
    <property type="nucleotide sequence ID" value="NZ_VTWH01000002.1"/>
</dbReference>